<protein>
    <submittedName>
        <fullName evidence="2">Uncharacterized protein</fullName>
    </submittedName>
</protein>
<feature type="compositionally biased region" description="Low complexity" evidence="1">
    <location>
        <begin position="1"/>
        <end position="12"/>
    </location>
</feature>
<evidence type="ECO:0000313" key="2">
    <source>
        <dbReference type="EMBL" id="SEK30091.1"/>
    </source>
</evidence>
<name>A0A1H7FW01_9ACTN</name>
<feature type="compositionally biased region" description="Basic residues" evidence="1">
    <location>
        <begin position="81"/>
        <end position="133"/>
    </location>
</feature>
<sequence>MAARSGRAAARAGPRRNAGRAGRRRRRPGPVRRGRRAPRPGACSGGHAAGLHPATSRKRDPPRPHAREQDRLVGRDARGDRRIHHIRRTRRGGACHHRQERLHRRRLQRHRRRHASLSELRRRRQQRHDRRPVRRPERSQRRQTVDGDRHRERRRHHGSDGGARPTYGSTSHELWSIDSLRDSATPPCSWATGRPATTPTQPSPPAPGTTPSSASATSTATAAARSPSACPERPSRARRPLGPWR</sequence>
<feature type="compositionally biased region" description="Low complexity" evidence="1">
    <location>
        <begin position="209"/>
        <end position="229"/>
    </location>
</feature>
<reference evidence="2 3" key="1">
    <citation type="submission" date="2016-10" db="EMBL/GenBank/DDBJ databases">
        <authorList>
            <person name="de Groot N.N."/>
        </authorList>
    </citation>
    <scope>NUCLEOTIDE SEQUENCE [LARGE SCALE GENOMIC DNA]</scope>
    <source>
        <strain evidence="2 3">DSM 43357</strain>
    </source>
</reference>
<dbReference type="Proteomes" id="UP000198953">
    <property type="component" value="Unassembled WGS sequence"/>
</dbReference>
<organism evidence="2 3">
    <name type="scientific">Nonomuraea pusilla</name>
    <dbReference type="NCBI Taxonomy" id="46177"/>
    <lineage>
        <taxon>Bacteria</taxon>
        <taxon>Bacillati</taxon>
        <taxon>Actinomycetota</taxon>
        <taxon>Actinomycetes</taxon>
        <taxon>Streptosporangiales</taxon>
        <taxon>Streptosporangiaceae</taxon>
        <taxon>Nonomuraea</taxon>
    </lineage>
</organism>
<accession>A0A1H7FW01</accession>
<proteinExistence type="predicted"/>
<keyword evidence="3" id="KW-1185">Reference proteome</keyword>
<dbReference type="STRING" id="46177.SAMN05660976_00206"/>
<feature type="compositionally biased region" description="Basic and acidic residues" evidence="1">
    <location>
        <begin position="57"/>
        <end position="80"/>
    </location>
</feature>
<dbReference type="EMBL" id="FOBF01000001">
    <property type="protein sequence ID" value="SEK30091.1"/>
    <property type="molecule type" value="Genomic_DNA"/>
</dbReference>
<gene>
    <name evidence="2" type="ORF">SAMN05660976_00206</name>
</gene>
<feature type="compositionally biased region" description="Basic and acidic residues" evidence="1">
    <location>
        <begin position="134"/>
        <end position="150"/>
    </location>
</feature>
<evidence type="ECO:0000313" key="3">
    <source>
        <dbReference type="Proteomes" id="UP000198953"/>
    </source>
</evidence>
<dbReference type="AlphaFoldDB" id="A0A1H7FW01"/>
<feature type="region of interest" description="Disordered" evidence="1">
    <location>
        <begin position="1"/>
        <end position="245"/>
    </location>
</feature>
<evidence type="ECO:0000256" key="1">
    <source>
        <dbReference type="SAM" id="MobiDB-lite"/>
    </source>
</evidence>
<feature type="compositionally biased region" description="Basic residues" evidence="1">
    <location>
        <begin position="13"/>
        <end position="38"/>
    </location>
</feature>